<evidence type="ECO:0000313" key="1">
    <source>
        <dbReference type="EMBL" id="GAI91851.1"/>
    </source>
</evidence>
<name>X1TKG6_9ZZZZ</name>
<protein>
    <submittedName>
        <fullName evidence="1">Uncharacterized protein</fullName>
    </submittedName>
</protein>
<dbReference type="EMBL" id="BARW01019140">
    <property type="protein sequence ID" value="GAI91851.1"/>
    <property type="molecule type" value="Genomic_DNA"/>
</dbReference>
<sequence length="179" mass="19267">MQFKERLGIKHGVDIVVLRKDGSIKAERHYGDIKDGIKRKKKDSIFTIFWKKLITKQCVMIDGITNAGKAAVAGLILKDVSVNDFDWLAIGTGVTAFGATQTALVAETHRVAGTGTRVETAVANDTAQLVVTFSGFSGEEAVTEIGEFNAAAAGDMLMRQTFAALNVDWDEGDSIVMTV</sequence>
<proteinExistence type="predicted"/>
<reference evidence="1" key="1">
    <citation type="journal article" date="2014" name="Front. Microbiol.">
        <title>High frequency of phylogenetically diverse reductive dehalogenase-homologous genes in deep subseafloor sedimentary metagenomes.</title>
        <authorList>
            <person name="Kawai M."/>
            <person name="Futagami T."/>
            <person name="Toyoda A."/>
            <person name="Takaki Y."/>
            <person name="Nishi S."/>
            <person name="Hori S."/>
            <person name="Arai W."/>
            <person name="Tsubouchi T."/>
            <person name="Morono Y."/>
            <person name="Uchiyama I."/>
            <person name="Ito T."/>
            <person name="Fujiyama A."/>
            <person name="Inagaki F."/>
            <person name="Takami H."/>
        </authorList>
    </citation>
    <scope>NUCLEOTIDE SEQUENCE</scope>
    <source>
        <strain evidence="1">Expedition CK06-06</strain>
    </source>
</reference>
<organism evidence="1">
    <name type="scientific">marine sediment metagenome</name>
    <dbReference type="NCBI Taxonomy" id="412755"/>
    <lineage>
        <taxon>unclassified sequences</taxon>
        <taxon>metagenomes</taxon>
        <taxon>ecological metagenomes</taxon>
    </lineage>
</organism>
<comment type="caution">
    <text evidence="1">The sequence shown here is derived from an EMBL/GenBank/DDBJ whole genome shotgun (WGS) entry which is preliminary data.</text>
</comment>
<dbReference type="AlphaFoldDB" id="X1TKG6"/>
<feature type="non-terminal residue" evidence="1">
    <location>
        <position position="179"/>
    </location>
</feature>
<gene>
    <name evidence="1" type="ORF">S12H4_32618</name>
</gene>
<accession>X1TKG6</accession>